<feature type="compositionally biased region" description="Low complexity" evidence="1">
    <location>
        <begin position="240"/>
        <end position="258"/>
    </location>
</feature>
<organism evidence="3 4">
    <name type="scientific">Homarus americanus</name>
    <name type="common">American lobster</name>
    <dbReference type="NCBI Taxonomy" id="6706"/>
    <lineage>
        <taxon>Eukaryota</taxon>
        <taxon>Metazoa</taxon>
        <taxon>Ecdysozoa</taxon>
        <taxon>Arthropoda</taxon>
        <taxon>Crustacea</taxon>
        <taxon>Multicrustacea</taxon>
        <taxon>Malacostraca</taxon>
        <taxon>Eumalacostraca</taxon>
        <taxon>Eucarida</taxon>
        <taxon>Decapoda</taxon>
        <taxon>Pleocyemata</taxon>
        <taxon>Astacidea</taxon>
        <taxon>Nephropoidea</taxon>
        <taxon>Nephropidae</taxon>
        <taxon>Homarus</taxon>
    </lineage>
</organism>
<dbReference type="AlphaFoldDB" id="A0A8J5J9U6"/>
<dbReference type="Proteomes" id="UP000747542">
    <property type="component" value="Unassembled WGS sequence"/>
</dbReference>
<reference evidence="3" key="1">
    <citation type="journal article" date="2021" name="Sci. Adv.">
        <title>The American lobster genome reveals insights on longevity, neural, and immune adaptations.</title>
        <authorList>
            <person name="Polinski J.M."/>
            <person name="Zimin A.V."/>
            <person name="Clark K.F."/>
            <person name="Kohn A.B."/>
            <person name="Sadowski N."/>
            <person name="Timp W."/>
            <person name="Ptitsyn A."/>
            <person name="Khanna P."/>
            <person name="Romanova D.Y."/>
            <person name="Williams P."/>
            <person name="Greenwood S.J."/>
            <person name="Moroz L.L."/>
            <person name="Walt D.R."/>
            <person name="Bodnar A.G."/>
        </authorList>
    </citation>
    <scope>NUCLEOTIDE SEQUENCE</scope>
    <source>
        <strain evidence="3">GMGI-L3</strain>
    </source>
</reference>
<protein>
    <submittedName>
        <fullName evidence="3">PiggyBac transposable element-derived protein 4-like 9</fullName>
    </submittedName>
</protein>
<dbReference type="Pfam" id="PF13843">
    <property type="entry name" value="DDE_Tnp_1_7"/>
    <property type="match status" value="1"/>
</dbReference>
<feature type="region of interest" description="Disordered" evidence="1">
    <location>
        <begin position="93"/>
        <end position="117"/>
    </location>
</feature>
<sequence length="448" mass="51426">MYVLDPRRQFTVFTVDWKEVTVRCLCAAWRPLWPECVLQRDFEGFGELEEEAVVHEIVCLGNSIGLEVDDVEELVEEHSKELSTEELLEFHKEENETLKRSLTSEESGEDEDKEESRIIPAKDLKDAFFSWSKLSKLAEDYHPNVGSVQKAIKQISDHGNRWFNWLILLVPTSKEKRMRYTGHAELYGRGEDEHGIDREACIDSDVEGDDSDSDPYYVLEQKERDDDDDEWQMEERGLLSSPSPGTSSTPSISPTTSSLTAWLHPPNTCQNKRYQNVVFDESLMLWRGNIGFCQYIPSKHHRFGLKLFVICNCKTGFMLDIVLDTRNATEVTDDMSLGMAAAVVKTLMAPFLNNNHCLYVGNWYTGPALFEEHNKAAAFEADPFTTSASIRHDLALQCSTQTVRNRHMEARMEYALEYADKEDSFWDRVVFCDEKTFCTDSPTSNRNV</sequence>
<dbReference type="EMBL" id="JAHLQT010043233">
    <property type="protein sequence ID" value="KAG7154982.1"/>
    <property type="molecule type" value="Genomic_DNA"/>
</dbReference>
<dbReference type="Gene3D" id="3.30.420.10">
    <property type="entry name" value="Ribonuclease H-like superfamily/Ribonuclease H"/>
    <property type="match status" value="1"/>
</dbReference>
<name>A0A8J5J9U6_HOMAM</name>
<feature type="region of interest" description="Disordered" evidence="1">
    <location>
        <begin position="222"/>
        <end position="258"/>
    </location>
</feature>
<dbReference type="InterPro" id="IPR036397">
    <property type="entry name" value="RNaseH_sf"/>
</dbReference>
<comment type="caution">
    <text evidence="3">The sequence shown here is derived from an EMBL/GenBank/DDBJ whole genome shotgun (WGS) entry which is preliminary data.</text>
</comment>
<evidence type="ECO:0000256" key="1">
    <source>
        <dbReference type="SAM" id="MobiDB-lite"/>
    </source>
</evidence>
<dbReference type="PANTHER" id="PTHR46599">
    <property type="entry name" value="PIGGYBAC TRANSPOSABLE ELEMENT-DERIVED PROTEIN 4"/>
    <property type="match status" value="1"/>
</dbReference>
<evidence type="ECO:0000259" key="2">
    <source>
        <dbReference type="Pfam" id="PF13843"/>
    </source>
</evidence>
<accession>A0A8J5J9U6</accession>
<dbReference type="PANTHER" id="PTHR46599:SF3">
    <property type="entry name" value="PIGGYBAC TRANSPOSABLE ELEMENT-DERIVED PROTEIN 4"/>
    <property type="match status" value="1"/>
</dbReference>
<feature type="compositionally biased region" description="Basic and acidic residues" evidence="1">
    <location>
        <begin position="93"/>
        <end position="103"/>
    </location>
</feature>
<evidence type="ECO:0000313" key="3">
    <source>
        <dbReference type="EMBL" id="KAG7154982.1"/>
    </source>
</evidence>
<keyword evidence="4" id="KW-1185">Reference proteome</keyword>
<feature type="domain" description="PiggyBac transposable element-derived protein" evidence="2">
    <location>
        <begin position="275"/>
        <end position="375"/>
    </location>
</feature>
<dbReference type="InterPro" id="IPR029526">
    <property type="entry name" value="PGBD"/>
</dbReference>
<evidence type="ECO:0000313" key="4">
    <source>
        <dbReference type="Proteomes" id="UP000747542"/>
    </source>
</evidence>
<proteinExistence type="predicted"/>
<gene>
    <name evidence="3" type="primary">PGBD4-L9</name>
    <name evidence="3" type="ORF">Hamer_G015571</name>
</gene>
<dbReference type="GO" id="GO:0003676">
    <property type="term" value="F:nucleic acid binding"/>
    <property type="evidence" value="ECO:0007669"/>
    <property type="project" value="InterPro"/>
</dbReference>